<reference evidence="3" key="2">
    <citation type="submission" date="2023-05" db="EMBL/GenBank/DDBJ databases">
        <authorList>
            <person name="Schelkunov M.I."/>
        </authorList>
    </citation>
    <scope>NUCLEOTIDE SEQUENCE</scope>
    <source>
        <strain evidence="3">Hsosn_3</strain>
        <tissue evidence="3">Leaf</tissue>
    </source>
</reference>
<dbReference type="InterPro" id="IPR011990">
    <property type="entry name" value="TPR-like_helical_dom_sf"/>
</dbReference>
<dbReference type="Gene3D" id="1.25.40.10">
    <property type="entry name" value="Tetratricopeptide repeat domain"/>
    <property type="match status" value="3"/>
</dbReference>
<dbReference type="GO" id="GO:0003723">
    <property type="term" value="F:RNA binding"/>
    <property type="evidence" value="ECO:0007669"/>
    <property type="project" value="InterPro"/>
</dbReference>
<accession>A0AAD8J1U6</accession>
<keyword evidence="4" id="KW-1185">Reference proteome</keyword>
<evidence type="ECO:0000256" key="1">
    <source>
        <dbReference type="ARBA" id="ARBA00022737"/>
    </source>
</evidence>
<name>A0AAD8J1U6_9APIA</name>
<proteinExistence type="predicted"/>
<comment type="caution">
    <text evidence="3">The sequence shown here is derived from an EMBL/GenBank/DDBJ whole genome shotgun (WGS) entry which is preliminary data.</text>
</comment>
<dbReference type="InterPro" id="IPR046848">
    <property type="entry name" value="E_motif"/>
</dbReference>
<dbReference type="Pfam" id="PF20431">
    <property type="entry name" value="E_motif"/>
    <property type="match status" value="1"/>
</dbReference>
<dbReference type="NCBIfam" id="TIGR00756">
    <property type="entry name" value="PPR"/>
    <property type="match status" value="2"/>
</dbReference>
<evidence type="ECO:0000256" key="2">
    <source>
        <dbReference type="PROSITE-ProRule" id="PRU00708"/>
    </source>
</evidence>
<reference evidence="3" key="1">
    <citation type="submission" date="2023-02" db="EMBL/GenBank/DDBJ databases">
        <title>Genome of toxic invasive species Heracleum sosnowskyi carries increased number of genes despite the absence of recent whole-genome duplications.</title>
        <authorList>
            <person name="Schelkunov M."/>
            <person name="Shtratnikova V."/>
            <person name="Makarenko M."/>
            <person name="Klepikova A."/>
            <person name="Omelchenko D."/>
            <person name="Novikova G."/>
            <person name="Obukhova E."/>
            <person name="Bogdanov V."/>
            <person name="Penin A."/>
            <person name="Logacheva M."/>
        </authorList>
    </citation>
    <scope>NUCLEOTIDE SEQUENCE</scope>
    <source>
        <strain evidence="3">Hsosn_3</strain>
        <tissue evidence="3">Leaf</tissue>
    </source>
</reference>
<keyword evidence="1" id="KW-0677">Repeat</keyword>
<feature type="repeat" description="PPR" evidence="2">
    <location>
        <begin position="163"/>
        <end position="197"/>
    </location>
</feature>
<gene>
    <name evidence="3" type="ORF">POM88_014554</name>
</gene>
<evidence type="ECO:0000313" key="3">
    <source>
        <dbReference type="EMBL" id="KAK1395498.1"/>
    </source>
</evidence>
<dbReference type="PANTHER" id="PTHR47926:SF395">
    <property type="entry name" value="TETRATRICOPEPTIDE-LIKE HELICAL DOMAIN, DYW DOMAIN PROTEIN-RELATED"/>
    <property type="match status" value="1"/>
</dbReference>
<dbReference type="GO" id="GO:0009451">
    <property type="term" value="P:RNA modification"/>
    <property type="evidence" value="ECO:0007669"/>
    <property type="project" value="InterPro"/>
</dbReference>
<dbReference type="Proteomes" id="UP001237642">
    <property type="component" value="Unassembled WGS sequence"/>
</dbReference>
<dbReference type="PROSITE" id="PS51375">
    <property type="entry name" value="PPR"/>
    <property type="match status" value="2"/>
</dbReference>
<feature type="repeat" description="PPR" evidence="2">
    <location>
        <begin position="264"/>
        <end position="298"/>
    </location>
</feature>
<dbReference type="InterPro" id="IPR002885">
    <property type="entry name" value="PPR_rpt"/>
</dbReference>
<dbReference type="EMBL" id="JAUIZM010000003">
    <property type="protein sequence ID" value="KAK1395498.1"/>
    <property type="molecule type" value="Genomic_DNA"/>
</dbReference>
<dbReference type="PANTHER" id="PTHR47926">
    <property type="entry name" value="PENTATRICOPEPTIDE REPEAT-CONTAINING PROTEIN"/>
    <property type="match status" value="1"/>
</dbReference>
<organism evidence="3 4">
    <name type="scientific">Heracleum sosnowskyi</name>
    <dbReference type="NCBI Taxonomy" id="360622"/>
    <lineage>
        <taxon>Eukaryota</taxon>
        <taxon>Viridiplantae</taxon>
        <taxon>Streptophyta</taxon>
        <taxon>Embryophyta</taxon>
        <taxon>Tracheophyta</taxon>
        <taxon>Spermatophyta</taxon>
        <taxon>Magnoliopsida</taxon>
        <taxon>eudicotyledons</taxon>
        <taxon>Gunneridae</taxon>
        <taxon>Pentapetalae</taxon>
        <taxon>asterids</taxon>
        <taxon>campanulids</taxon>
        <taxon>Apiales</taxon>
        <taxon>Apiaceae</taxon>
        <taxon>Apioideae</taxon>
        <taxon>apioid superclade</taxon>
        <taxon>Tordylieae</taxon>
        <taxon>Tordyliinae</taxon>
        <taxon>Heracleum</taxon>
    </lineage>
</organism>
<dbReference type="AlphaFoldDB" id="A0AAD8J1U6"/>
<dbReference type="FunFam" id="1.25.40.10:FF:000090">
    <property type="entry name" value="Pentatricopeptide repeat-containing protein, chloroplastic"/>
    <property type="match status" value="1"/>
</dbReference>
<dbReference type="InterPro" id="IPR046960">
    <property type="entry name" value="PPR_At4g14850-like_plant"/>
</dbReference>
<evidence type="ECO:0000313" key="4">
    <source>
        <dbReference type="Proteomes" id="UP001237642"/>
    </source>
</evidence>
<dbReference type="Pfam" id="PF13041">
    <property type="entry name" value="PPR_2"/>
    <property type="match status" value="2"/>
</dbReference>
<protein>
    <submittedName>
        <fullName evidence="3">PPR containing plant-like protein</fullName>
    </submittedName>
</protein>
<sequence>MKHPSNPLKFYAKSTLFKRAIQFHTHSSSCSTEIVGPMFAGKISTIVNPRLRPHARCSQDEAIRNFMYLDETLRGLIYSGRLVQAIELLCRSEVAVESQTYRLLLQECIFKEDYKKGRRIHAQMVIVGFVPDEYLKVKLLILYAKSGSLETAHILFDQLLEKTVISWNAMIGGYVQNNLEVVGLNLYHSMRQCGFRPDQFTFSSVLRACATLPLLEQGKRAHCLLIKSQNAENVVVNSALIDMYFKCSCPYDGQLVFDTSPVRNVITWTSLISGYGQQGRVVEVLASFNKMISEKFKPNYVTFLAVLCACSHGGLVNEGWEYFLSMTRDFGIQPRGKHYAAVVDILARAGRLEEAYAFVRDSPCKELSVIWGSLLEACKMHGNMDVMKFAARKYFELEPDNAGKYVVLSNAYAAVGLWDNVSQIRNEMKEMGLKKEPSFSMIEDQKEAHYFYMGHNAHKNIERIYEVIKALTRILKDDGDVPDMSRVWQED</sequence>
<dbReference type="FunFam" id="1.25.40.10:FF:000341">
    <property type="entry name" value="Pentatricopeptide repeat-containing protein chloroplastic"/>
    <property type="match status" value="1"/>
</dbReference>